<gene>
    <name evidence="19" type="ORF">DFR50_16412</name>
</gene>
<keyword evidence="15" id="KW-0594">Phospholipid biosynthesis</keyword>
<protein>
    <recommendedName>
        <fullName evidence="7">CDP-diacylglycerol pyrophosphatase</fullName>
        <ecNumber evidence="6">3.6.1.26</ecNumber>
    </recommendedName>
    <alternativeName>
        <fullName evidence="17">CDP-diacylglycerol phosphatidylhydrolase</fullName>
    </alternativeName>
    <alternativeName>
        <fullName evidence="18">CDP-diglyceride hydrolase</fullName>
    </alternativeName>
</protein>
<evidence type="ECO:0000256" key="10">
    <source>
        <dbReference type="ARBA" id="ARBA00022692"/>
    </source>
</evidence>
<evidence type="ECO:0000256" key="14">
    <source>
        <dbReference type="ARBA" id="ARBA00023136"/>
    </source>
</evidence>
<dbReference type="Pfam" id="PF02611">
    <property type="entry name" value="CDH"/>
    <property type="match status" value="1"/>
</dbReference>
<evidence type="ECO:0000313" key="20">
    <source>
        <dbReference type="Proteomes" id="UP000253529"/>
    </source>
</evidence>
<dbReference type="EMBL" id="QNRK01000064">
    <property type="protein sequence ID" value="RBP00931.1"/>
    <property type="molecule type" value="Genomic_DNA"/>
</dbReference>
<evidence type="ECO:0000256" key="17">
    <source>
        <dbReference type="ARBA" id="ARBA00032888"/>
    </source>
</evidence>
<keyword evidence="10" id="KW-0812">Transmembrane</keyword>
<evidence type="ECO:0000256" key="9">
    <source>
        <dbReference type="ARBA" id="ARBA00022516"/>
    </source>
</evidence>
<evidence type="ECO:0000256" key="7">
    <source>
        <dbReference type="ARBA" id="ARBA00019608"/>
    </source>
</evidence>
<dbReference type="GO" id="GO:0005886">
    <property type="term" value="C:plasma membrane"/>
    <property type="evidence" value="ECO:0007669"/>
    <property type="project" value="UniProtKB-SubCell"/>
</dbReference>
<evidence type="ECO:0000313" key="19">
    <source>
        <dbReference type="EMBL" id="RBP00931.1"/>
    </source>
</evidence>
<evidence type="ECO:0000256" key="1">
    <source>
        <dbReference type="ARBA" id="ARBA00001007"/>
    </source>
</evidence>
<keyword evidence="20" id="KW-1185">Reference proteome</keyword>
<evidence type="ECO:0000256" key="15">
    <source>
        <dbReference type="ARBA" id="ARBA00023209"/>
    </source>
</evidence>
<sequence length="264" mass="27990">MRRGESFGHGRLGRPLALAAAALAATAFAALAAVSFRGALWPVVRACVAAERLTGRPFPCLAVDLVGGEAGGWVVLRPPWSNDLILSPTRQSVGVEDPFLQSGEAPNYFAAAWRARDRIAAPEGGGPSRDRIALIVNPGEVRSQDQLHIHIGCLVPWAQRLLGRTAAASPPGVWRPIGALIPGRLFWALRVRSADLADVDPFRLARDQVGPALTDPADLMVAVVGVAAEDEFLILASAAHSPRSSRPVGAEALLDKRCRDRGFG</sequence>
<dbReference type="GO" id="GO:0046342">
    <property type="term" value="P:CDP-diacylglycerol catabolic process"/>
    <property type="evidence" value="ECO:0007669"/>
    <property type="project" value="UniProtKB-UniPathway"/>
</dbReference>
<evidence type="ECO:0000256" key="5">
    <source>
        <dbReference type="ARBA" id="ARBA00006435"/>
    </source>
</evidence>
<organism evidence="19 20">
    <name type="scientific">Roseiarcus fermentans</name>
    <dbReference type="NCBI Taxonomy" id="1473586"/>
    <lineage>
        <taxon>Bacteria</taxon>
        <taxon>Pseudomonadati</taxon>
        <taxon>Pseudomonadota</taxon>
        <taxon>Alphaproteobacteria</taxon>
        <taxon>Hyphomicrobiales</taxon>
        <taxon>Roseiarcaceae</taxon>
        <taxon>Roseiarcus</taxon>
    </lineage>
</organism>
<dbReference type="GO" id="GO:0008654">
    <property type="term" value="P:phospholipid biosynthetic process"/>
    <property type="evidence" value="ECO:0007669"/>
    <property type="project" value="UniProtKB-KW"/>
</dbReference>
<dbReference type="Gene3D" id="3.30.428.30">
    <property type="entry name" value="HIT family - CDH-like"/>
    <property type="match status" value="1"/>
</dbReference>
<dbReference type="RefSeq" id="WP_170153458.1">
    <property type="nucleotide sequence ID" value="NZ_QNRK01000064.1"/>
</dbReference>
<dbReference type="GO" id="GO:0008715">
    <property type="term" value="F:CDP-diacylglycerol diphosphatase activity"/>
    <property type="evidence" value="ECO:0007669"/>
    <property type="project" value="UniProtKB-EC"/>
</dbReference>
<keyword evidence="12" id="KW-1133">Transmembrane helix</keyword>
<evidence type="ECO:0000256" key="12">
    <source>
        <dbReference type="ARBA" id="ARBA00022989"/>
    </source>
</evidence>
<evidence type="ECO:0000256" key="18">
    <source>
        <dbReference type="ARBA" id="ARBA00032892"/>
    </source>
</evidence>
<dbReference type="InterPro" id="IPR036265">
    <property type="entry name" value="HIT-like_sf"/>
</dbReference>
<dbReference type="InterPro" id="IPR003763">
    <property type="entry name" value="CDP-diacylglyc_Pase"/>
</dbReference>
<keyword evidence="9" id="KW-0444">Lipid biosynthesis</keyword>
<evidence type="ECO:0000256" key="11">
    <source>
        <dbReference type="ARBA" id="ARBA00022801"/>
    </source>
</evidence>
<comment type="catalytic activity">
    <reaction evidence="1">
        <text>a CDP-1,2-diacyl-sn-glycerol + H2O = a 1,2-diacyl-sn-glycero-3-phosphate + CMP + 2 H(+)</text>
        <dbReference type="Rhea" id="RHEA:15221"/>
        <dbReference type="ChEBI" id="CHEBI:15377"/>
        <dbReference type="ChEBI" id="CHEBI:15378"/>
        <dbReference type="ChEBI" id="CHEBI:58332"/>
        <dbReference type="ChEBI" id="CHEBI:58608"/>
        <dbReference type="ChEBI" id="CHEBI:60377"/>
        <dbReference type="EC" id="3.6.1.26"/>
    </reaction>
</comment>
<evidence type="ECO:0000256" key="6">
    <source>
        <dbReference type="ARBA" id="ARBA00012375"/>
    </source>
</evidence>
<comment type="similarity">
    <text evidence="5">Belongs to the Cdh family.</text>
</comment>
<keyword evidence="16" id="KW-1208">Phospholipid metabolism</keyword>
<dbReference type="UniPathway" id="UPA00609">
    <property type="reaction ID" value="UER00664"/>
</dbReference>
<keyword evidence="13" id="KW-0443">Lipid metabolism</keyword>
<comment type="subcellular location">
    <subcellularLocation>
        <location evidence="2">Cell membrane</location>
        <topology evidence="2">Single-pass membrane protein</topology>
    </subcellularLocation>
</comment>
<evidence type="ECO:0000256" key="2">
    <source>
        <dbReference type="ARBA" id="ARBA00004162"/>
    </source>
</evidence>
<evidence type="ECO:0000256" key="8">
    <source>
        <dbReference type="ARBA" id="ARBA00022475"/>
    </source>
</evidence>
<reference evidence="19 20" key="1">
    <citation type="submission" date="2018-06" db="EMBL/GenBank/DDBJ databases">
        <title>Genomic Encyclopedia of Type Strains, Phase IV (KMG-IV): sequencing the most valuable type-strain genomes for metagenomic binning, comparative biology and taxonomic classification.</title>
        <authorList>
            <person name="Goeker M."/>
        </authorList>
    </citation>
    <scope>NUCLEOTIDE SEQUENCE [LARGE SCALE GENOMIC DNA]</scope>
    <source>
        <strain evidence="19 20">DSM 24875</strain>
    </source>
</reference>
<dbReference type="AlphaFoldDB" id="A0A366EET9"/>
<accession>A0A366EET9</accession>
<dbReference type="Proteomes" id="UP000253529">
    <property type="component" value="Unassembled WGS sequence"/>
</dbReference>
<name>A0A366EET9_9HYPH</name>
<evidence type="ECO:0000256" key="3">
    <source>
        <dbReference type="ARBA" id="ARBA00004927"/>
    </source>
</evidence>
<evidence type="ECO:0000256" key="4">
    <source>
        <dbReference type="ARBA" id="ARBA00005189"/>
    </source>
</evidence>
<keyword evidence="11" id="KW-0378">Hydrolase</keyword>
<keyword evidence="8" id="KW-1003">Cell membrane</keyword>
<keyword evidence="14" id="KW-0472">Membrane</keyword>
<evidence type="ECO:0000256" key="13">
    <source>
        <dbReference type="ARBA" id="ARBA00023098"/>
    </source>
</evidence>
<dbReference type="EC" id="3.6.1.26" evidence="6"/>
<comment type="pathway">
    <text evidence="3">Phospholipid metabolism; CDP-diacylglycerol degradation; phosphatidate from CDP-diacylglycerol: step 1/1.</text>
</comment>
<proteinExistence type="inferred from homology"/>
<evidence type="ECO:0000256" key="16">
    <source>
        <dbReference type="ARBA" id="ARBA00023264"/>
    </source>
</evidence>
<dbReference type="SUPFAM" id="SSF54197">
    <property type="entry name" value="HIT-like"/>
    <property type="match status" value="1"/>
</dbReference>
<comment type="caution">
    <text evidence="19">The sequence shown here is derived from an EMBL/GenBank/DDBJ whole genome shotgun (WGS) entry which is preliminary data.</text>
</comment>
<comment type="pathway">
    <text evidence="4">Lipid metabolism.</text>
</comment>